<dbReference type="AlphaFoldDB" id="A0A3B0XMB9"/>
<gene>
    <name evidence="1" type="ORF">MNBD_GAMMA08-2604</name>
</gene>
<name>A0A3B0XMB9_9ZZZZ</name>
<evidence type="ECO:0000313" key="1">
    <source>
        <dbReference type="EMBL" id="VAW63019.1"/>
    </source>
</evidence>
<sequence>MSQPVFFDLDERHNKLNERDSLIHFTRLI</sequence>
<accession>A0A3B0XMB9</accession>
<proteinExistence type="predicted"/>
<reference evidence="1" key="1">
    <citation type="submission" date="2018-06" db="EMBL/GenBank/DDBJ databases">
        <authorList>
            <person name="Zhirakovskaya E."/>
        </authorList>
    </citation>
    <scope>NUCLEOTIDE SEQUENCE</scope>
</reference>
<protein>
    <submittedName>
        <fullName evidence="1">Uncharacterized protein</fullName>
    </submittedName>
</protein>
<dbReference type="EMBL" id="UOFH01000235">
    <property type="protein sequence ID" value="VAW63019.1"/>
    <property type="molecule type" value="Genomic_DNA"/>
</dbReference>
<organism evidence="1">
    <name type="scientific">hydrothermal vent metagenome</name>
    <dbReference type="NCBI Taxonomy" id="652676"/>
    <lineage>
        <taxon>unclassified sequences</taxon>
        <taxon>metagenomes</taxon>
        <taxon>ecological metagenomes</taxon>
    </lineage>
</organism>